<dbReference type="InterPro" id="IPR008756">
    <property type="entry name" value="Peptidase_M56"/>
</dbReference>
<dbReference type="Proteomes" id="UP001225761">
    <property type="component" value="Unassembled WGS sequence"/>
</dbReference>
<dbReference type="PANTHER" id="PTHR34978:SF3">
    <property type="entry name" value="SLR0241 PROTEIN"/>
    <property type="match status" value="1"/>
</dbReference>
<protein>
    <submittedName>
        <fullName evidence="5">M56 family metallopeptidase</fullName>
    </submittedName>
</protein>
<dbReference type="Gene3D" id="1.10.287.1490">
    <property type="match status" value="1"/>
</dbReference>
<keyword evidence="3" id="KW-1133">Transmembrane helix</keyword>
<gene>
    <name evidence="5" type="ORF">QM481_00955</name>
</gene>
<evidence type="ECO:0000313" key="6">
    <source>
        <dbReference type="Proteomes" id="UP001225761"/>
    </source>
</evidence>
<evidence type="ECO:0000256" key="1">
    <source>
        <dbReference type="SAM" id="Coils"/>
    </source>
</evidence>
<evidence type="ECO:0000259" key="4">
    <source>
        <dbReference type="Pfam" id="PF05569"/>
    </source>
</evidence>
<evidence type="ECO:0000256" key="3">
    <source>
        <dbReference type="SAM" id="Phobius"/>
    </source>
</evidence>
<dbReference type="RefSeq" id="WP_283380289.1">
    <property type="nucleotide sequence ID" value="NZ_JASHIE010000001.1"/>
</dbReference>
<dbReference type="Pfam" id="PF05569">
    <property type="entry name" value="Peptidase_M56"/>
    <property type="match status" value="1"/>
</dbReference>
<organism evidence="5 6">
    <name type="scientific">Flectobacillus rivi</name>
    <dbReference type="NCBI Taxonomy" id="2984209"/>
    <lineage>
        <taxon>Bacteria</taxon>
        <taxon>Pseudomonadati</taxon>
        <taxon>Bacteroidota</taxon>
        <taxon>Cytophagia</taxon>
        <taxon>Cytophagales</taxon>
        <taxon>Flectobacillaceae</taxon>
        <taxon>Flectobacillus</taxon>
    </lineage>
</organism>
<keyword evidence="6" id="KW-1185">Reference proteome</keyword>
<comment type="caution">
    <text evidence="5">The sequence shown here is derived from an EMBL/GenBank/DDBJ whole genome shotgun (WGS) entry which is preliminary data.</text>
</comment>
<keyword evidence="1" id="KW-0175">Coiled coil</keyword>
<dbReference type="InterPro" id="IPR052173">
    <property type="entry name" value="Beta-lactam_resp_regulator"/>
</dbReference>
<name>A0ABT6YW13_9BACT</name>
<feature type="compositionally biased region" description="Basic and acidic residues" evidence="2">
    <location>
        <begin position="565"/>
        <end position="574"/>
    </location>
</feature>
<dbReference type="Gene3D" id="3.30.2010.10">
    <property type="entry name" value="Metalloproteases ('zincins'), catalytic domain"/>
    <property type="match status" value="1"/>
</dbReference>
<feature type="compositionally biased region" description="Basic and acidic residues" evidence="2">
    <location>
        <begin position="635"/>
        <end position="644"/>
    </location>
</feature>
<keyword evidence="3" id="KW-0472">Membrane</keyword>
<feature type="transmembrane region" description="Helical" evidence="3">
    <location>
        <begin position="326"/>
        <end position="345"/>
    </location>
</feature>
<reference evidence="5 6" key="1">
    <citation type="submission" date="2023-05" db="EMBL/GenBank/DDBJ databases">
        <title>Novel species of genus Flectobacillus isolated from stream in China.</title>
        <authorList>
            <person name="Lu H."/>
        </authorList>
    </citation>
    <scope>NUCLEOTIDE SEQUENCE [LARGE SCALE GENOMIC DNA]</scope>
    <source>
        <strain evidence="5 6">LFS242W</strain>
    </source>
</reference>
<feature type="domain" description="Peptidase M56" evidence="4">
    <location>
        <begin position="121"/>
        <end position="312"/>
    </location>
</feature>
<feature type="coiled-coil region" evidence="1">
    <location>
        <begin position="481"/>
        <end position="529"/>
    </location>
</feature>
<evidence type="ECO:0000313" key="5">
    <source>
        <dbReference type="EMBL" id="MDI9873075.1"/>
    </source>
</evidence>
<feature type="transmembrane region" description="Helical" evidence="3">
    <location>
        <begin position="12"/>
        <end position="37"/>
    </location>
</feature>
<feature type="region of interest" description="Disordered" evidence="2">
    <location>
        <begin position="375"/>
        <end position="395"/>
    </location>
</feature>
<proteinExistence type="predicted"/>
<accession>A0ABT6YW13</accession>
<dbReference type="PANTHER" id="PTHR34978">
    <property type="entry name" value="POSSIBLE SENSOR-TRANSDUCER PROTEIN BLAR"/>
    <property type="match status" value="1"/>
</dbReference>
<dbReference type="EMBL" id="JASHIE010000001">
    <property type="protein sequence ID" value="MDI9873075.1"/>
    <property type="molecule type" value="Genomic_DNA"/>
</dbReference>
<keyword evidence="3" id="KW-0812">Transmembrane</keyword>
<evidence type="ECO:0000256" key="2">
    <source>
        <dbReference type="SAM" id="MobiDB-lite"/>
    </source>
</evidence>
<feature type="transmembrane region" description="Helical" evidence="3">
    <location>
        <begin position="49"/>
        <end position="68"/>
    </location>
</feature>
<feature type="compositionally biased region" description="Pro residues" evidence="2">
    <location>
        <begin position="588"/>
        <end position="597"/>
    </location>
</feature>
<sequence length="644" mass="72881">MQYFEAPLSPQTIYALAWTLVHSLWQLSLLFFLYKFIGSLYRQNTSVRYWSGIGVLFSQFLISGFTFWKTFPKDISVKVFNFGVGNPQSLTNVSTSEPTTQSPVVLTSVWEQMATWLNLHLDWLVMLWILGMAIMTLRLLGGYFYVQKLRWQHTNLVDTETENLFKQLLNQFDISRTVEIRESQLVESPLTIGYWQPMVLVPIGLLTGLSQGEIKAIFAHELAHIKRHDYLINIIQSMIEILFFYHPLVWVIGETVRQDRENCCDDWALEICQSKLYLAKALTFVETFRQQSKTSLTMAFSGNKPQLLGRIQRILGMPQQETNNPVGIISSVVVLALAFCCLNFTQVKAQASKLFNKSVKTLTQTSKEILAESTLISTSEEQKDTNIPNPEPEESKLSQLLATHDEANDPDSLKVAQHEQEIEKLQKKMDPYLKQIQDLAGQMGTLGAKMQIDQKPLQQFSEQIGKLGGELGTLVGKQVQLEMTVANLDKKSDEYKKVQKELNTIEKQRVEIEKRMEKASKEMESVSKKMEINTAPMDSLGKEMDKLSKPIEEIGKEMEVHAKAIEEIDPEGKYWSKNRHYGSGYRLPKPPKPPKAPKAPSASSAPKPPKPPKAPSAASAPSLPPPPTPPLAPVKSDKNQDNNW</sequence>
<dbReference type="CDD" id="cd07341">
    <property type="entry name" value="M56_BlaR1_MecR1_like"/>
    <property type="match status" value="1"/>
</dbReference>
<feature type="region of interest" description="Disordered" evidence="2">
    <location>
        <begin position="565"/>
        <end position="644"/>
    </location>
</feature>
<feature type="compositionally biased region" description="Pro residues" evidence="2">
    <location>
        <begin position="622"/>
        <end position="632"/>
    </location>
</feature>
<feature type="transmembrane region" description="Helical" evidence="3">
    <location>
        <begin position="123"/>
        <end position="146"/>
    </location>
</feature>